<evidence type="ECO:0000313" key="3">
    <source>
        <dbReference type="EMBL" id="CAI9289548.1"/>
    </source>
</evidence>
<dbReference type="InterPro" id="IPR036770">
    <property type="entry name" value="Ankyrin_rpt-contain_sf"/>
</dbReference>
<feature type="transmembrane region" description="Helical" evidence="1">
    <location>
        <begin position="610"/>
        <end position="628"/>
    </location>
</feature>
<dbReference type="Pfam" id="PF13962">
    <property type="entry name" value="PGG"/>
    <property type="match status" value="1"/>
</dbReference>
<keyword evidence="1" id="KW-0472">Membrane</keyword>
<dbReference type="SUPFAM" id="SSF48403">
    <property type="entry name" value="Ankyrin repeat"/>
    <property type="match status" value="1"/>
</dbReference>
<name>A0AA35ZCA6_LACSI</name>
<reference evidence="3" key="1">
    <citation type="submission" date="2023-04" db="EMBL/GenBank/DDBJ databases">
        <authorList>
            <person name="Vijverberg K."/>
            <person name="Xiong W."/>
            <person name="Schranz E."/>
        </authorList>
    </citation>
    <scope>NUCLEOTIDE SEQUENCE</scope>
</reference>
<evidence type="ECO:0000313" key="4">
    <source>
        <dbReference type="Proteomes" id="UP001177003"/>
    </source>
</evidence>
<protein>
    <recommendedName>
        <fullName evidence="2">PGG domain-containing protein</fullName>
    </recommendedName>
</protein>
<evidence type="ECO:0000256" key="1">
    <source>
        <dbReference type="SAM" id="Phobius"/>
    </source>
</evidence>
<accession>A0AA35ZCA6</accession>
<dbReference type="Gene3D" id="1.25.40.20">
    <property type="entry name" value="Ankyrin repeat-containing domain"/>
    <property type="match status" value="2"/>
</dbReference>
<dbReference type="Proteomes" id="UP001177003">
    <property type="component" value="Chromosome 6"/>
</dbReference>
<dbReference type="SMART" id="SM00248">
    <property type="entry name" value="ANK"/>
    <property type="match status" value="5"/>
</dbReference>
<dbReference type="AlphaFoldDB" id="A0AA35ZCA6"/>
<dbReference type="PANTHER" id="PTHR24177:SF468">
    <property type="entry name" value="PGG DOMAIN-CONTAINING PROTEIN"/>
    <property type="match status" value="1"/>
</dbReference>
<gene>
    <name evidence="3" type="ORF">LSALG_LOCUS28783</name>
</gene>
<dbReference type="InterPro" id="IPR002110">
    <property type="entry name" value="Ankyrin_rpt"/>
</dbReference>
<feature type="transmembrane region" description="Helical" evidence="1">
    <location>
        <begin position="583"/>
        <end position="604"/>
    </location>
</feature>
<keyword evidence="1" id="KW-1133">Transmembrane helix</keyword>
<keyword evidence="4" id="KW-1185">Reference proteome</keyword>
<dbReference type="EMBL" id="OX465082">
    <property type="protein sequence ID" value="CAI9289548.1"/>
    <property type="molecule type" value="Genomic_DNA"/>
</dbReference>
<dbReference type="PANTHER" id="PTHR24177">
    <property type="entry name" value="CASKIN"/>
    <property type="match status" value="1"/>
</dbReference>
<proteinExistence type="predicted"/>
<sequence>MGLQGYVIRLQLFLGTKGRLYIDPFLCLNYALSFLLTTTHTDSASTFYSSLEFRSEMSTGSTSYSHRQPNQPCGDLLGNEDAYNKICVPLYNASMRCDWEAASVILSEHQDLDLLGFAITENYDTALHIASSAKSSRLMEMFVEKLVNKMTKEQLELQNKSYNTALCLAAADSAGNVNIAMTMVEKNRALLDIPAREGLMPLSIASRSGQRNMVQLFYDNSNKMTGDFWTDHNRSQVLHNCVEVDLFDVSLKIVTDWPTLTANKELLGLLARKTEAFGLIKPPFFRRALHKICAVIWMKVGPAEKPSDAMQLLRIICGNIMKLPKAKTDYLMGNVTNERGLPTHSLQPLFIAAEMGNTEFVVELIRQYPDLLWKRNDDNQTIFHVAVLHRHVSIYNLLHEIGSMKDMITSVVDKNGNNMLHLVGMVANGHEREDNSGFRLQMQHMQREVLWFKEVKDMIPPSYRKMKNKNDRTPKQLFKSEHDYLLLANEKWMKDTANQCLLIAALIASTGCSAAFAVPGGYNQNTGMPIFLHNRPFIFFNILNAISVVFAAYSILIFLSIFISRYTEHNFLESLPKKLMRGLSALFFSVANMAVAFLVAFFSFWQGELIWVPLFISCFIFMPIILYVRLQYEVLMDVYYSTYGSRNLFRPKKLRLYHQNPRL</sequence>
<dbReference type="InterPro" id="IPR026961">
    <property type="entry name" value="PGG_dom"/>
</dbReference>
<keyword evidence="1" id="KW-0812">Transmembrane</keyword>
<feature type="domain" description="PGG" evidence="2">
    <location>
        <begin position="490"/>
        <end position="602"/>
    </location>
</feature>
<organism evidence="3 4">
    <name type="scientific">Lactuca saligna</name>
    <name type="common">Willowleaf lettuce</name>
    <dbReference type="NCBI Taxonomy" id="75948"/>
    <lineage>
        <taxon>Eukaryota</taxon>
        <taxon>Viridiplantae</taxon>
        <taxon>Streptophyta</taxon>
        <taxon>Embryophyta</taxon>
        <taxon>Tracheophyta</taxon>
        <taxon>Spermatophyta</taxon>
        <taxon>Magnoliopsida</taxon>
        <taxon>eudicotyledons</taxon>
        <taxon>Gunneridae</taxon>
        <taxon>Pentapetalae</taxon>
        <taxon>asterids</taxon>
        <taxon>campanulids</taxon>
        <taxon>Asterales</taxon>
        <taxon>Asteraceae</taxon>
        <taxon>Cichorioideae</taxon>
        <taxon>Cichorieae</taxon>
        <taxon>Lactucinae</taxon>
        <taxon>Lactuca</taxon>
    </lineage>
</organism>
<feature type="transmembrane region" description="Helical" evidence="1">
    <location>
        <begin position="538"/>
        <end position="563"/>
    </location>
</feature>
<evidence type="ECO:0000259" key="2">
    <source>
        <dbReference type="Pfam" id="PF13962"/>
    </source>
</evidence>